<evidence type="ECO:0000313" key="2">
    <source>
        <dbReference type="EMBL" id="ANO50071.1"/>
    </source>
</evidence>
<gene>
    <name evidence="2" type="ORF">BA177_01505</name>
</gene>
<evidence type="ECO:0000313" key="3">
    <source>
        <dbReference type="Proteomes" id="UP000092695"/>
    </source>
</evidence>
<protein>
    <recommendedName>
        <fullName evidence="1">Microcin J25-processing protein McjB C-terminal domain-containing protein</fullName>
    </recommendedName>
</protein>
<dbReference type="Proteomes" id="UP000092695">
    <property type="component" value="Chromosome"/>
</dbReference>
<dbReference type="KEGG" id="woc:BA177_01505"/>
<proteinExistence type="predicted"/>
<keyword evidence="3" id="KW-1185">Reference proteome</keyword>
<dbReference type="RefSeq" id="WP_068612118.1">
    <property type="nucleotide sequence ID" value="NZ_CP016268.1"/>
</dbReference>
<dbReference type="Pfam" id="PF13471">
    <property type="entry name" value="Transglut_core3"/>
    <property type="match status" value="1"/>
</dbReference>
<dbReference type="AlphaFoldDB" id="A0A193LCB0"/>
<accession>A0A193LCB0</accession>
<evidence type="ECO:0000259" key="1">
    <source>
        <dbReference type="Pfam" id="PF13471"/>
    </source>
</evidence>
<dbReference type="InterPro" id="IPR053521">
    <property type="entry name" value="McjB-like"/>
</dbReference>
<name>A0A193LCB0_9GAMM</name>
<feature type="domain" description="Microcin J25-processing protein McjB C-terminal" evidence="1">
    <location>
        <begin position="122"/>
        <end position="234"/>
    </location>
</feature>
<dbReference type="InterPro" id="IPR032708">
    <property type="entry name" value="McjB_C"/>
</dbReference>
<dbReference type="EMBL" id="CP016268">
    <property type="protein sequence ID" value="ANO50071.1"/>
    <property type="molecule type" value="Genomic_DNA"/>
</dbReference>
<dbReference type="NCBIfam" id="NF033537">
    <property type="entry name" value="lasso_biosyn_B2"/>
    <property type="match status" value="1"/>
</dbReference>
<sequence length="236" mass="27022">MTESPAKLAKHAYVCLADERLIFSDVRHDRYQCLDLRNTQTALRLFPQIRSLDLLGSSDSDQEQVKRIDLALKGAGLLVDGNSDGKLSVPVRIAAPKKSFDLRQNNGCPQASHCMAFLKAALSASAKYRFLSLQRIIEGVHRRKSRQADLDHNDPEKLLELVAVFHRLRPYYVREYLCRFDSLALIEFLAHYRHFPEWVFGVTGEPFAAHCWVQEGNMVLNDTVDFVRRFTPIMAF</sequence>
<organism evidence="2 3">
    <name type="scientific">Woeseia oceani</name>
    <dbReference type="NCBI Taxonomy" id="1548547"/>
    <lineage>
        <taxon>Bacteria</taxon>
        <taxon>Pseudomonadati</taxon>
        <taxon>Pseudomonadota</taxon>
        <taxon>Gammaproteobacteria</taxon>
        <taxon>Woeseiales</taxon>
        <taxon>Woeseiaceae</taxon>
        <taxon>Woeseia</taxon>
    </lineage>
</organism>
<reference evidence="2 3" key="1">
    <citation type="submission" date="2016-06" db="EMBL/GenBank/DDBJ databases">
        <title>Complete genome sequence of a deep-branching marine Gamma Proteobacterium Woeseia oceani type strain XK5.</title>
        <authorList>
            <person name="Mu D."/>
            <person name="Du Z."/>
        </authorList>
    </citation>
    <scope>NUCLEOTIDE SEQUENCE [LARGE SCALE GENOMIC DNA]</scope>
    <source>
        <strain evidence="2 3">XK5</strain>
    </source>
</reference>